<dbReference type="GO" id="GO:0005506">
    <property type="term" value="F:iron ion binding"/>
    <property type="evidence" value="ECO:0007669"/>
    <property type="project" value="InterPro"/>
</dbReference>
<evidence type="ECO:0000259" key="8">
    <source>
        <dbReference type="PROSITE" id="PS51007"/>
    </source>
</evidence>
<evidence type="ECO:0000256" key="6">
    <source>
        <dbReference type="PROSITE-ProRule" id="PRU00433"/>
    </source>
</evidence>
<dbReference type="PROSITE" id="PS51007">
    <property type="entry name" value="CYTC"/>
    <property type="match status" value="1"/>
</dbReference>
<dbReference type="EMBL" id="WWCL01000002">
    <property type="protein sequence ID" value="MYN45398.1"/>
    <property type="molecule type" value="Genomic_DNA"/>
</dbReference>
<dbReference type="PANTHER" id="PTHR40942">
    <property type="match status" value="1"/>
</dbReference>
<keyword evidence="4" id="KW-0249">Electron transport</keyword>
<feature type="signal peptide" evidence="7">
    <location>
        <begin position="1"/>
        <end position="22"/>
    </location>
</feature>
<dbReference type="Pfam" id="PF13442">
    <property type="entry name" value="Cytochrome_CBB3"/>
    <property type="match status" value="1"/>
</dbReference>
<dbReference type="AlphaFoldDB" id="A0A845I3J7"/>
<name>A0A845I3J7_9BURK</name>
<dbReference type="GO" id="GO:0020037">
    <property type="term" value="F:heme binding"/>
    <property type="evidence" value="ECO:0007669"/>
    <property type="project" value="InterPro"/>
</dbReference>
<gene>
    <name evidence="9" type="ORF">GTP23_10090</name>
</gene>
<dbReference type="PANTHER" id="PTHR40942:SF4">
    <property type="entry name" value="CYTOCHROME C5"/>
    <property type="match status" value="1"/>
</dbReference>
<keyword evidence="2 6" id="KW-0349">Heme</keyword>
<keyword evidence="5 6" id="KW-0408">Iron</keyword>
<evidence type="ECO:0000256" key="5">
    <source>
        <dbReference type="ARBA" id="ARBA00023004"/>
    </source>
</evidence>
<evidence type="ECO:0000313" key="10">
    <source>
        <dbReference type="Proteomes" id="UP000444316"/>
    </source>
</evidence>
<keyword evidence="3 6" id="KW-0479">Metal-binding</keyword>
<reference evidence="9" key="1">
    <citation type="submission" date="2019-12" db="EMBL/GenBank/DDBJ databases">
        <title>Novel species isolated from a subtropical stream in China.</title>
        <authorList>
            <person name="Lu H."/>
        </authorList>
    </citation>
    <scope>NUCLEOTIDE SEQUENCE [LARGE SCALE GENOMIC DNA]</scope>
    <source>
        <strain evidence="9">FT93W</strain>
    </source>
</reference>
<dbReference type="Proteomes" id="UP000444316">
    <property type="component" value="Unassembled WGS sequence"/>
</dbReference>
<proteinExistence type="predicted"/>
<organism evidence="9 10">
    <name type="scientific">Duganella fentianensis</name>
    <dbReference type="NCBI Taxonomy" id="2692177"/>
    <lineage>
        <taxon>Bacteria</taxon>
        <taxon>Pseudomonadati</taxon>
        <taxon>Pseudomonadota</taxon>
        <taxon>Betaproteobacteria</taxon>
        <taxon>Burkholderiales</taxon>
        <taxon>Oxalobacteraceae</taxon>
        <taxon>Telluria group</taxon>
        <taxon>Duganella</taxon>
    </lineage>
</organism>
<keyword evidence="1" id="KW-0813">Transport</keyword>
<keyword evidence="10" id="KW-1185">Reference proteome</keyword>
<dbReference type="SUPFAM" id="SSF46626">
    <property type="entry name" value="Cytochrome c"/>
    <property type="match status" value="1"/>
</dbReference>
<comment type="caution">
    <text evidence="9">The sequence shown here is derived from an EMBL/GenBank/DDBJ whole genome shotgun (WGS) entry which is preliminary data.</text>
</comment>
<dbReference type="RefSeq" id="WP_155435156.1">
    <property type="nucleotide sequence ID" value="NZ_WWCL01000002.1"/>
</dbReference>
<dbReference type="InterPro" id="IPR009056">
    <property type="entry name" value="Cyt_c-like_dom"/>
</dbReference>
<feature type="domain" description="Cytochrome c" evidence="8">
    <location>
        <begin position="23"/>
        <end position="103"/>
    </location>
</feature>
<feature type="chain" id="PRO_5032410584" evidence="7">
    <location>
        <begin position="23"/>
        <end position="104"/>
    </location>
</feature>
<evidence type="ECO:0000256" key="4">
    <source>
        <dbReference type="ARBA" id="ARBA00022982"/>
    </source>
</evidence>
<dbReference type="Gene3D" id="1.10.760.10">
    <property type="entry name" value="Cytochrome c-like domain"/>
    <property type="match status" value="1"/>
</dbReference>
<evidence type="ECO:0000256" key="1">
    <source>
        <dbReference type="ARBA" id="ARBA00022448"/>
    </source>
</evidence>
<evidence type="ECO:0000256" key="3">
    <source>
        <dbReference type="ARBA" id="ARBA00022723"/>
    </source>
</evidence>
<dbReference type="InterPro" id="IPR036909">
    <property type="entry name" value="Cyt_c-like_dom_sf"/>
</dbReference>
<accession>A0A845I3J7</accession>
<dbReference type="InterPro" id="IPR002323">
    <property type="entry name" value="Cyt_CIE"/>
</dbReference>
<dbReference type="GO" id="GO:0009055">
    <property type="term" value="F:electron transfer activity"/>
    <property type="evidence" value="ECO:0007669"/>
    <property type="project" value="InterPro"/>
</dbReference>
<evidence type="ECO:0000313" key="9">
    <source>
        <dbReference type="EMBL" id="MYN45398.1"/>
    </source>
</evidence>
<evidence type="ECO:0000256" key="2">
    <source>
        <dbReference type="ARBA" id="ARBA00022617"/>
    </source>
</evidence>
<sequence>MKHTILLAALLPAVFATATASAAPAANGEKIYQATCMACHGTGVMGAPKVGDAAAWKPRVAQGMATVYGNAIKGFKMMPPRGGNPGLKDDEMKAAIDFMVSKSK</sequence>
<protein>
    <submittedName>
        <fullName evidence="9">C-type cytochrome</fullName>
    </submittedName>
</protein>
<evidence type="ECO:0000256" key="7">
    <source>
        <dbReference type="SAM" id="SignalP"/>
    </source>
</evidence>
<keyword evidence="7" id="KW-0732">Signal</keyword>
<dbReference type="PRINTS" id="PR00607">
    <property type="entry name" value="CYTCHROMECIE"/>
</dbReference>